<proteinExistence type="predicted"/>
<protein>
    <submittedName>
        <fullName evidence="1">Transport and Golgi organization like</fullName>
    </submittedName>
</protein>
<dbReference type="FunCoup" id="A0A2R6R728">
    <property type="interactions" value="1521"/>
</dbReference>
<evidence type="ECO:0000313" key="1">
    <source>
        <dbReference type="EMBL" id="PSS21819.1"/>
    </source>
</evidence>
<gene>
    <name evidence="1" type="ORF">CEY00_Acc10871</name>
</gene>
<name>A0A2R6R728_ACTCC</name>
<evidence type="ECO:0000313" key="2">
    <source>
        <dbReference type="Proteomes" id="UP000241394"/>
    </source>
</evidence>
<dbReference type="InterPro" id="IPR008551">
    <property type="entry name" value="TANGO2"/>
</dbReference>
<reference evidence="1 2" key="1">
    <citation type="submission" date="2017-07" db="EMBL/GenBank/DDBJ databases">
        <title>An improved, manually edited Actinidia chinensis var. chinensis (kiwifruit) genome highlights the challenges associated with draft genomes and gene prediction in plants.</title>
        <authorList>
            <person name="Pilkington S."/>
            <person name="Crowhurst R."/>
            <person name="Hilario E."/>
            <person name="Nardozza S."/>
            <person name="Fraser L."/>
            <person name="Peng Y."/>
            <person name="Gunaseelan K."/>
            <person name="Simpson R."/>
            <person name="Tahir J."/>
            <person name="Deroles S."/>
            <person name="Templeton K."/>
            <person name="Luo Z."/>
            <person name="Davy M."/>
            <person name="Cheng C."/>
            <person name="Mcneilage M."/>
            <person name="Scaglione D."/>
            <person name="Liu Y."/>
            <person name="Zhang Q."/>
            <person name="Datson P."/>
            <person name="De Silva N."/>
            <person name="Gardiner S."/>
            <person name="Bassett H."/>
            <person name="Chagne D."/>
            <person name="Mccallum J."/>
            <person name="Dzierzon H."/>
            <person name="Deng C."/>
            <person name="Wang Y.-Y."/>
            <person name="Barron N."/>
            <person name="Manako K."/>
            <person name="Bowen J."/>
            <person name="Foster T."/>
            <person name="Erridge Z."/>
            <person name="Tiffin H."/>
            <person name="Waite C."/>
            <person name="Davies K."/>
            <person name="Grierson E."/>
            <person name="Laing W."/>
            <person name="Kirk R."/>
            <person name="Chen X."/>
            <person name="Wood M."/>
            <person name="Montefiori M."/>
            <person name="Brummell D."/>
            <person name="Schwinn K."/>
            <person name="Catanach A."/>
            <person name="Fullerton C."/>
            <person name="Li D."/>
            <person name="Meiyalaghan S."/>
            <person name="Nieuwenhuizen N."/>
            <person name="Read N."/>
            <person name="Prakash R."/>
            <person name="Hunter D."/>
            <person name="Zhang H."/>
            <person name="Mckenzie M."/>
            <person name="Knabel M."/>
            <person name="Harris A."/>
            <person name="Allan A."/>
            <person name="Chen A."/>
            <person name="Janssen B."/>
            <person name="Plunkett B."/>
            <person name="Dwamena C."/>
            <person name="Voogd C."/>
            <person name="Leif D."/>
            <person name="Lafferty D."/>
            <person name="Souleyre E."/>
            <person name="Varkonyi-Gasic E."/>
            <person name="Gambi F."/>
            <person name="Hanley J."/>
            <person name="Yao J.-L."/>
            <person name="Cheung J."/>
            <person name="David K."/>
            <person name="Warren B."/>
            <person name="Marsh K."/>
            <person name="Snowden K."/>
            <person name="Lin-Wang K."/>
            <person name="Brian L."/>
            <person name="Martinez-Sanchez M."/>
            <person name="Wang M."/>
            <person name="Ileperuma N."/>
            <person name="Macnee N."/>
            <person name="Campin R."/>
            <person name="Mcatee P."/>
            <person name="Drummond R."/>
            <person name="Espley R."/>
            <person name="Ireland H."/>
            <person name="Wu R."/>
            <person name="Atkinson R."/>
            <person name="Karunairetnam S."/>
            <person name="Bulley S."/>
            <person name="Chunkath S."/>
            <person name="Hanley Z."/>
            <person name="Storey R."/>
            <person name="Thrimawithana A."/>
            <person name="Thomson S."/>
            <person name="David C."/>
            <person name="Testolin R."/>
        </authorList>
    </citation>
    <scope>NUCLEOTIDE SEQUENCE [LARGE SCALE GENOMIC DNA]</scope>
    <source>
        <strain evidence="2">cv. Red5</strain>
        <tissue evidence="1">Young leaf</tissue>
    </source>
</reference>
<reference evidence="2" key="2">
    <citation type="journal article" date="2018" name="BMC Genomics">
        <title>A manually annotated Actinidia chinensis var. chinensis (kiwifruit) genome highlights the challenges associated with draft genomes and gene prediction in plants.</title>
        <authorList>
            <person name="Pilkington S.M."/>
            <person name="Crowhurst R."/>
            <person name="Hilario E."/>
            <person name="Nardozza S."/>
            <person name="Fraser L."/>
            <person name="Peng Y."/>
            <person name="Gunaseelan K."/>
            <person name="Simpson R."/>
            <person name="Tahir J."/>
            <person name="Deroles S.C."/>
            <person name="Templeton K."/>
            <person name="Luo Z."/>
            <person name="Davy M."/>
            <person name="Cheng C."/>
            <person name="McNeilage M."/>
            <person name="Scaglione D."/>
            <person name="Liu Y."/>
            <person name="Zhang Q."/>
            <person name="Datson P."/>
            <person name="De Silva N."/>
            <person name="Gardiner S.E."/>
            <person name="Bassett H."/>
            <person name="Chagne D."/>
            <person name="McCallum J."/>
            <person name="Dzierzon H."/>
            <person name="Deng C."/>
            <person name="Wang Y.Y."/>
            <person name="Barron L."/>
            <person name="Manako K."/>
            <person name="Bowen J."/>
            <person name="Foster T.M."/>
            <person name="Erridge Z.A."/>
            <person name="Tiffin H."/>
            <person name="Waite C.N."/>
            <person name="Davies K.M."/>
            <person name="Grierson E.P."/>
            <person name="Laing W.A."/>
            <person name="Kirk R."/>
            <person name="Chen X."/>
            <person name="Wood M."/>
            <person name="Montefiori M."/>
            <person name="Brummell D.A."/>
            <person name="Schwinn K.E."/>
            <person name="Catanach A."/>
            <person name="Fullerton C."/>
            <person name="Li D."/>
            <person name="Meiyalaghan S."/>
            <person name="Nieuwenhuizen N."/>
            <person name="Read N."/>
            <person name="Prakash R."/>
            <person name="Hunter D."/>
            <person name="Zhang H."/>
            <person name="McKenzie M."/>
            <person name="Knabel M."/>
            <person name="Harris A."/>
            <person name="Allan A.C."/>
            <person name="Gleave A."/>
            <person name="Chen A."/>
            <person name="Janssen B.J."/>
            <person name="Plunkett B."/>
            <person name="Ampomah-Dwamena C."/>
            <person name="Voogd C."/>
            <person name="Leif D."/>
            <person name="Lafferty D."/>
            <person name="Souleyre E.J.F."/>
            <person name="Varkonyi-Gasic E."/>
            <person name="Gambi F."/>
            <person name="Hanley J."/>
            <person name="Yao J.L."/>
            <person name="Cheung J."/>
            <person name="David K.M."/>
            <person name="Warren B."/>
            <person name="Marsh K."/>
            <person name="Snowden K.C."/>
            <person name="Lin-Wang K."/>
            <person name="Brian L."/>
            <person name="Martinez-Sanchez M."/>
            <person name="Wang M."/>
            <person name="Ileperuma N."/>
            <person name="Macnee N."/>
            <person name="Campin R."/>
            <person name="McAtee P."/>
            <person name="Drummond R.S.M."/>
            <person name="Espley R.V."/>
            <person name="Ireland H.S."/>
            <person name="Wu R."/>
            <person name="Atkinson R.G."/>
            <person name="Karunairetnam S."/>
            <person name="Bulley S."/>
            <person name="Chunkath S."/>
            <person name="Hanley Z."/>
            <person name="Storey R."/>
            <person name="Thrimawithana A.H."/>
            <person name="Thomson S."/>
            <person name="David C."/>
            <person name="Testolin R."/>
            <person name="Huang H."/>
            <person name="Hellens R.P."/>
            <person name="Schaffer R.J."/>
        </authorList>
    </citation>
    <scope>NUCLEOTIDE SEQUENCE [LARGE SCALE GENOMIC DNA]</scope>
    <source>
        <strain evidence="2">cv. Red5</strain>
    </source>
</reference>
<dbReference type="PANTHER" id="PTHR17985">
    <property type="entry name" value="SER/THR-RICH PROTEIN T10 IN DGCR REGION"/>
    <property type="match status" value="1"/>
</dbReference>
<dbReference type="OMA" id="FAWRPGH"/>
<accession>A0A2R6R728</accession>
<organism evidence="1 2">
    <name type="scientific">Actinidia chinensis var. chinensis</name>
    <name type="common">Chinese soft-hair kiwi</name>
    <dbReference type="NCBI Taxonomy" id="1590841"/>
    <lineage>
        <taxon>Eukaryota</taxon>
        <taxon>Viridiplantae</taxon>
        <taxon>Streptophyta</taxon>
        <taxon>Embryophyta</taxon>
        <taxon>Tracheophyta</taxon>
        <taxon>Spermatophyta</taxon>
        <taxon>Magnoliopsida</taxon>
        <taxon>eudicotyledons</taxon>
        <taxon>Gunneridae</taxon>
        <taxon>Pentapetalae</taxon>
        <taxon>asterids</taxon>
        <taxon>Ericales</taxon>
        <taxon>Actinidiaceae</taxon>
        <taxon>Actinidia</taxon>
    </lineage>
</organism>
<sequence>MCIAVFIWQDHPIYPFLLLLNRDEYHNRPTKALAWWDGGDQILGGRDELAGGTWLACGRDGRLAFLTNVREVNSFPQAKSRGRLPVRFLESKKHPKEFAEELTKEADQYNGFNLIITDLSSKTMFYITNKPKEKISIIEVSPGIHVLSNATLDSPWPKAERLRHGFNDLLDVYGEGEVPVDEMVEKLMTNTVKDDESMLPHIYPVEREYHLSSIFVDMETPLGHYGTRSTSAVSFKTSGEVSFYERSLEKEVWKEQTFTYQVEKMK</sequence>
<dbReference type="Proteomes" id="UP000241394">
    <property type="component" value="Chromosome LG9"/>
</dbReference>
<dbReference type="Gramene" id="PSS21819">
    <property type="protein sequence ID" value="PSS21819"/>
    <property type="gene ID" value="CEY00_Acc10871"/>
</dbReference>
<comment type="caution">
    <text evidence="1">The sequence shown here is derived from an EMBL/GenBank/DDBJ whole genome shotgun (WGS) entry which is preliminary data.</text>
</comment>
<dbReference type="OrthoDB" id="191601at2759"/>
<dbReference type="InParanoid" id="A0A2R6R728"/>
<dbReference type="AlphaFoldDB" id="A0A2R6R728"/>
<dbReference type="Pfam" id="PF05742">
    <property type="entry name" value="TANGO2"/>
    <property type="match status" value="1"/>
</dbReference>
<dbReference type="EMBL" id="NKQK01000009">
    <property type="protein sequence ID" value="PSS21819.1"/>
    <property type="molecule type" value="Genomic_DNA"/>
</dbReference>
<dbReference type="PANTHER" id="PTHR17985:SF16">
    <property type="entry name" value="TRANSPORT_GOLGI ORGANIZATION-LIKE PROTEIN (DUF833)"/>
    <property type="match status" value="1"/>
</dbReference>
<keyword evidence="2" id="KW-1185">Reference proteome</keyword>